<keyword evidence="4" id="KW-1185">Reference proteome</keyword>
<keyword evidence="1" id="KW-0233">DNA recombination</keyword>
<dbReference type="RefSeq" id="WP_309521206.1">
    <property type="nucleotide sequence ID" value="NZ_JAVIXS010000001.1"/>
</dbReference>
<name>A0ABU1DYJ2_9FLAO</name>
<dbReference type="Proteomes" id="UP001260959">
    <property type="component" value="Unassembled WGS sequence"/>
</dbReference>
<reference evidence="3 4" key="1">
    <citation type="submission" date="2023-08" db="EMBL/GenBank/DDBJ databases">
        <authorList>
            <person name="Maltman C."/>
        </authorList>
    </citation>
    <scope>NUCLEOTIDE SEQUENCE [LARGE SCALE GENOMIC DNA]</scope>
    <source>
        <strain evidence="3 4">ES2</strain>
    </source>
</reference>
<accession>A0ABU1DYJ2</accession>
<dbReference type="EMBL" id="JAVIXS010000001">
    <property type="protein sequence ID" value="MDR4950628.1"/>
    <property type="molecule type" value="Genomic_DNA"/>
</dbReference>
<dbReference type="Pfam" id="PF00589">
    <property type="entry name" value="Phage_integrase"/>
    <property type="match status" value="1"/>
</dbReference>
<dbReference type="InterPro" id="IPR050090">
    <property type="entry name" value="Tyrosine_recombinase_XerCD"/>
</dbReference>
<dbReference type="InterPro" id="IPR013762">
    <property type="entry name" value="Integrase-like_cat_sf"/>
</dbReference>
<comment type="caution">
    <text evidence="3">The sequence shown here is derived from an EMBL/GenBank/DDBJ whole genome shotgun (WGS) entry which is preliminary data.</text>
</comment>
<dbReference type="CDD" id="cd00397">
    <property type="entry name" value="DNA_BRE_C"/>
    <property type="match status" value="1"/>
</dbReference>
<gene>
    <name evidence="3" type="ORF">REB14_00360</name>
</gene>
<evidence type="ECO:0000313" key="3">
    <source>
        <dbReference type="EMBL" id="MDR4950628.1"/>
    </source>
</evidence>
<protein>
    <submittedName>
        <fullName evidence="3">Site-specific integrase</fullName>
    </submittedName>
</protein>
<dbReference type="PANTHER" id="PTHR30349:SF64">
    <property type="entry name" value="PROPHAGE INTEGRASE INTD-RELATED"/>
    <property type="match status" value="1"/>
</dbReference>
<dbReference type="PROSITE" id="PS51898">
    <property type="entry name" value="TYR_RECOMBINASE"/>
    <property type="match status" value="1"/>
</dbReference>
<sequence length="385" mass="46007">MKNRVINIGTKSLVILLNEDGSPAFLPNLYIISSKINLSEKRLSYICTVIRRAINFFNEENLNLEEMLINGDYDCLLKKISKFYTDYLQVYNLSNEAYNNHVSLLKEYFIWALKRYLSRSLNYFDNKEFYIIYYNKIENTFSFLERNKKHKNLGFKNIEDNYIVDLLNFLENKSKLDCTKFKDYLIIRLLLETGIRIGELLNLKTTDIIFGKKNSYIKILQGTTLLDTRFDKPRIKNSQSNRILYISDELSHLLHYYIITFRRNVYKTKSKKIIHSFVFISKFGYPLSKSSIQYLFNKINNELMNYELDIEKLTPHKLRHTFAYNFLKYLVEEKNIELERAKDELKQICGWKPSSRMPELYAGKYIWEIANSHNINRINDYYNGK</sequence>
<organism evidence="3 4">
    <name type="scientific">Chryseobacterium metallicongregator</name>
    <dbReference type="NCBI Taxonomy" id="3073042"/>
    <lineage>
        <taxon>Bacteria</taxon>
        <taxon>Pseudomonadati</taxon>
        <taxon>Bacteroidota</taxon>
        <taxon>Flavobacteriia</taxon>
        <taxon>Flavobacteriales</taxon>
        <taxon>Weeksellaceae</taxon>
        <taxon>Chryseobacterium group</taxon>
        <taxon>Chryseobacterium</taxon>
    </lineage>
</organism>
<evidence type="ECO:0000259" key="2">
    <source>
        <dbReference type="PROSITE" id="PS51898"/>
    </source>
</evidence>
<dbReference type="Gene3D" id="1.10.443.10">
    <property type="entry name" value="Intergrase catalytic core"/>
    <property type="match status" value="1"/>
</dbReference>
<evidence type="ECO:0000313" key="4">
    <source>
        <dbReference type="Proteomes" id="UP001260959"/>
    </source>
</evidence>
<dbReference type="InterPro" id="IPR002104">
    <property type="entry name" value="Integrase_catalytic"/>
</dbReference>
<dbReference type="InterPro" id="IPR011010">
    <property type="entry name" value="DNA_brk_join_enz"/>
</dbReference>
<proteinExistence type="predicted"/>
<dbReference type="PANTHER" id="PTHR30349">
    <property type="entry name" value="PHAGE INTEGRASE-RELATED"/>
    <property type="match status" value="1"/>
</dbReference>
<feature type="domain" description="Tyr recombinase" evidence="2">
    <location>
        <begin position="153"/>
        <end position="379"/>
    </location>
</feature>
<evidence type="ECO:0000256" key="1">
    <source>
        <dbReference type="ARBA" id="ARBA00023172"/>
    </source>
</evidence>
<dbReference type="SUPFAM" id="SSF56349">
    <property type="entry name" value="DNA breaking-rejoining enzymes"/>
    <property type="match status" value="1"/>
</dbReference>